<feature type="signal peptide" evidence="6">
    <location>
        <begin position="1"/>
        <end position="19"/>
    </location>
</feature>
<keyword evidence="6" id="KW-0732">Signal</keyword>
<organism evidence="7 8">
    <name type="scientific">Plenodomus tracheiphilus IPT5</name>
    <dbReference type="NCBI Taxonomy" id="1408161"/>
    <lineage>
        <taxon>Eukaryota</taxon>
        <taxon>Fungi</taxon>
        <taxon>Dikarya</taxon>
        <taxon>Ascomycota</taxon>
        <taxon>Pezizomycotina</taxon>
        <taxon>Dothideomycetes</taxon>
        <taxon>Pleosporomycetidae</taxon>
        <taxon>Pleosporales</taxon>
        <taxon>Pleosporineae</taxon>
        <taxon>Leptosphaeriaceae</taxon>
        <taxon>Plenodomus</taxon>
    </lineage>
</organism>
<keyword evidence="2 5" id="KW-0812">Transmembrane</keyword>
<feature type="transmembrane region" description="Helical" evidence="5">
    <location>
        <begin position="43"/>
        <end position="65"/>
    </location>
</feature>
<dbReference type="Proteomes" id="UP000799423">
    <property type="component" value="Unassembled WGS sequence"/>
</dbReference>
<evidence type="ECO:0000256" key="1">
    <source>
        <dbReference type="ARBA" id="ARBA00004141"/>
    </source>
</evidence>
<keyword evidence="3 5" id="KW-1133">Transmembrane helix</keyword>
<gene>
    <name evidence="7" type="ORF">T440DRAFT_517414</name>
</gene>
<accession>A0A6A7B856</accession>
<evidence type="ECO:0000256" key="6">
    <source>
        <dbReference type="SAM" id="SignalP"/>
    </source>
</evidence>
<evidence type="ECO:0000313" key="7">
    <source>
        <dbReference type="EMBL" id="KAF2851422.1"/>
    </source>
</evidence>
<evidence type="ECO:0008006" key="9">
    <source>
        <dbReference type="Google" id="ProtNLM"/>
    </source>
</evidence>
<dbReference type="InterPro" id="IPR007568">
    <property type="entry name" value="RTA1"/>
</dbReference>
<proteinExistence type="predicted"/>
<name>A0A6A7B856_9PLEO</name>
<evidence type="ECO:0000256" key="3">
    <source>
        <dbReference type="ARBA" id="ARBA00022989"/>
    </source>
</evidence>
<evidence type="ECO:0000256" key="2">
    <source>
        <dbReference type="ARBA" id="ARBA00022692"/>
    </source>
</evidence>
<dbReference type="OrthoDB" id="4521223at2759"/>
<keyword evidence="4 5" id="KW-0472">Membrane</keyword>
<keyword evidence="8" id="KW-1185">Reference proteome</keyword>
<dbReference type="GO" id="GO:0016020">
    <property type="term" value="C:membrane"/>
    <property type="evidence" value="ECO:0007669"/>
    <property type="project" value="UniProtKB-SubCell"/>
</dbReference>
<comment type="subcellular location">
    <subcellularLocation>
        <location evidence="1">Membrane</location>
        <topology evidence="1">Multi-pass membrane protein</topology>
    </subcellularLocation>
</comment>
<feature type="chain" id="PRO_5025404788" description="RTA1 like protein" evidence="6">
    <location>
        <begin position="20"/>
        <end position="68"/>
    </location>
</feature>
<sequence>MLSWLGAATVLILIRCVFQIVELGDGYFAHAFRDEGTFIAIESVFMCLAVAFFNIGHPGQALYLFNDN</sequence>
<evidence type="ECO:0000256" key="5">
    <source>
        <dbReference type="SAM" id="Phobius"/>
    </source>
</evidence>
<protein>
    <recommendedName>
        <fullName evidence="9">RTA1 like protein</fullName>
    </recommendedName>
</protein>
<dbReference type="Pfam" id="PF04479">
    <property type="entry name" value="RTA1"/>
    <property type="match status" value="1"/>
</dbReference>
<evidence type="ECO:0000313" key="8">
    <source>
        <dbReference type="Proteomes" id="UP000799423"/>
    </source>
</evidence>
<reference evidence="7" key="1">
    <citation type="submission" date="2020-01" db="EMBL/GenBank/DDBJ databases">
        <authorList>
            <consortium name="DOE Joint Genome Institute"/>
            <person name="Haridas S."/>
            <person name="Albert R."/>
            <person name="Binder M."/>
            <person name="Bloem J."/>
            <person name="Labutti K."/>
            <person name="Salamov A."/>
            <person name="Andreopoulos B."/>
            <person name="Baker S.E."/>
            <person name="Barry K."/>
            <person name="Bills G."/>
            <person name="Bluhm B.H."/>
            <person name="Cannon C."/>
            <person name="Castanera R."/>
            <person name="Culley D.E."/>
            <person name="Daum C."/>
            <person name="Ezra D."/>
            <person name="Gonzalez J.B."/>
            <person name="Henrissat B."/>
            <person name="Kuo A."/>
            <person name="Liang C."/>
            <person name="Lipzen A."/>
            <person name="Lutzoni F."/>
            <person name="Magnuson J."/>
            <person name="Mondo S."/>
            <person name="Nolan M."/>
            <person name="Ohm R."/>
            <person name="Pangilinan J."/>
            <person name="Park H.-J."/>
            <person name="Ramirez L."/>
            <person name="Alfaro M."/>
            <person name="Sun H."/>
            <person name="Tritt A."/>
            <person name="Yoshinaga Y."/>
            <person name="Zwiers L.-H."/>
            <person name="Turgeon B.G."/>
            <person name="Goodwin S.B."/>
            <person name="Spatafora J.W."/>
            <person name="Crous P.W."/>
            <person name="Grigoriev I.V."/>
        </authorList>
    </citation>
    <scope>NUCLEOTIDE SEQUENCE</scope>
    <source>
        <strain evidence="7">IPT5</strain>
    </source>
</reference>
<dbReference type="EMBL" id="MU006302">
    <property type="protein sequence ID" value="KAF2851422.1"/>
    <property type="molecule type" value="Genomic_DNA"/>
</dbReference>
<evidence type="ECO:0000256" key="4">
    <source>
        <dbReference type="ARBA" id="ARBA00023136"/>
    </source>
</evidence>
<dbReference type="AlphaFoldDB" id="A0A6A7B856"/>